<feature type="domain" description="EGF-like" evidence="3">
    <location>
        <begin position="714"/>
        <end position="753"/>
    </location>
</feature>
<evidence type="ECO:0000256" key="2">
    <source>
        <dbReference type="SAM" id="Phobius"/>
    </source>
</evidence>
<keyword evidence="2" id="KW-0812">Transmembrane</keyword>
<dbReference type="eggNOG" id="KOG3525">
    <property type="taxonomic scope" value="Eukaryota"/>
</dbReference>
<dbReference type="PANTHER" id="PTHR23275:SF100">
    <property type="entry name" value="EGF-LIKE DOMAIN-CONTAINING PROTEIN"/>
    <property type="match status" value="1"/>
</dbReference>
<accession>Q241T9</accession>
<reference evidence="5" key="1">
    <citation type="journal article" date="2006" name="PLoS Biol.">
        <title>Macronuclear genome sequence of the ciliate Tetrahymena thermophila, a model eukaryote.</title>
        <authorList>
            <person name="Eisen J.A."/>
            <person name="Coyne R.S."/>
            <person name="Wu M."/>
            <person name="Wu D."/>
            <person name="Thiagarajan M."/>
            <person name="Wortman J.R."/>
            <person name="Badger J.H."/>
            <person name="Ren Q."/>
            <person name="Amedeo P."/>
            <person name="Jones K.M."/>
            <person name="Tallon L.J."/>
            <person name="Delcher A.L."/>
            <person name="Salzberg S.L."/>
            <person name="Silva J.C."/>
            <person name="Haas B.J."/>
            <person name="Majoros W.H."/>
            <person name="Farzad M."/>
            <person name="Carlton J.M."/>
            <person name="Smith R.K. Jr."/>
            <person name="Garg J."/>
            <person name="Pearlman R.E."/>
            <person name="Karrer K.M."/>
            <person name="Sun L."/>
            <person name="Manning G."/>
            <person name="Elde N.C."/>
            <person name="Turkewitz A.P."/>
            <person name="Asai D.J."/>
            <person name="Wilkes D.E."/>
            <person name="Wang Y."/>
            <person name="Cai H."/>
            <person name="Collins K."/>
            <person name="Stewart B.A."/>
            <person name="Lee S.R."/>
            <person name="Wilamowska K."/>
            <person name="Weinberg Z."/>
            <person name="Ruzzo W.L."/>
            <person name="Wloga D."/>
            <person name="Gaertig J."/>
            <person name="Frankel J."/>
            <person name="Tsao C.-C."/>
            <person name="Gorovsky M.A."/>
            <person name="Keeling P.J."/>
            <person name="Waller R.F."/>
            <person name="Patron N.J."/>
            <person name="Cherry J.M."/>
            <person name="Stover N.A."/>
            <person name="Krieger C.J."/>
            <person name="del Toro C."/>
            <person name="Ryder H.F."/>
            <person name="Williamson S.C."/>
            <person name="Barbeau R.A."/>
            <person name="Hamilton E.P."/>
            <person name="Orias E."/>
        </authorList>
    </citation>
    <scope>NUCLEOTIDE SEQUENCE [LARGE SCALE GENOMIC DNA]</scope>
    <source>
        <strain evidence="5">SB210</strain>
    </source>
</reference>
<feature type="transmembrane region" description="Helical" evidence="2">
    <location>
        <begin position="1440"/>
        <end position="1462"/>
    </location>
</feature>
<dbReference type="InterPro" id="IPR052798">
    <property type="entry name" value="Giardia_VSA"/>
</dbReference>
<name>Q241T9_TETTS</name>
<keyword evidence="5" id="KW-1185">Reference proteome</keyword>
<feature type="domain" description="EGF-like" evidence="3">
    <location>
        <begin position="621"/>
        <end position="654"/>
    </location>
</feature>
<organism evidence="4 5">
    <name type="scientific">Tetrahymena thermophila (strain SB210)</name>
    <dbReference type="NCBI Taxonomy" id="312017"/>
    <lineage>
        <taxon>Eukaryota</taxon>
        <taxon>Sar</taxon>
        <taxon>Alveolata</taxon>
        <taxon>Ciliophora</taxon>
        <taxon>Intramacronucleata</taxon>
        <taxon>Oligohymenophorea</taxon>
        <taxon>Hymenostomatida</taxon>
        <taxon>Tetrahymenina</taxon>
        <taxon>Tetrahymenidae</taxon>
        <taxon>Tetrahymena</taxon>
    </lineage>
</organism>
<feature type="domain" description="EGF-like" evidence="3">
    <location>
        <begin position="672"/>
        <end position="706"/>
    </location>
</feature>
<evidence type="ECO:0000259" key="3">
    <source>
        <dbReference type="SMART" id="SM00181"/>
    </source>
</evidence>
<dbReference type="InParanoid" id="Q241T9"/>
<feature type="domain" description="EGF-like" evidence="3">
    <location>
        <begin position="869"/>
        <end position="900"/>
    </location>
</feature>
<protein>
    <recommendedName>
        <fullName evidence="3">EGF-like domain-containing protein</fullName>
    </recommendedName>
</protein>
<feature type="transmembrane region" description="Helical" evidence="2">
    <location>
        <begin position="1752"/>
        <end position="1769"/>
    </location>
</feature>
<dbReference type="GeneID" id="7836296"/>
<feature type="region of interest" description="Disordered" evidence="1">
    <location>
        <begin position="1953"/>
        <end position="1976"/>
    </location>
</feature>
<dbReference type="InterPro" id="IPR006212">
    <property type="entry name" value="Furin_repeat"/>
</dbReference>
<dbReference type="RefSeq" id="XP_001022726.2">
    <property type="nucleotide sequence ID" value="XM_001022726.2"/>
</dbReference>
<gene>
    <name evidence="4" type="ORF">TTHERM_00629930</name>
</gene>
<feature type="transmembrane region" description="Helical" evidence="2">
    <location>
        <begin position="1523"/>
        <end position="1545"/>
    </location>
</feature>
<feature type="transmembrane region" description="Helical" evidence="2">
    <location>
        <begin position="1784"/>
        <end position="1805"/>
    </location>
</feature>
<feature type="domain" description="EGF-like" evidence="3">
    <location>
        <begin position="1187"/>
        <end position="1221"/>
    </location>
</feature>
<keyword evidence="2" id="KW-1133">Transmembrane helix</keyword>
<proteinExistence type="predicted"/>
<evidence type="ECO:0000313" key="4">
    <source>
        <dbReference type="EMBL" id="EAS02481.2"/>
    </source>
</evidence>
<feature type="transmembrane region" description="Helical" evidence="2">
    <location>
        <begin position="1490"/>
        <end position="1511"/>
    </location>
</feature>
<feature type="transmembrane region" description="Helical" evidence="2">
    <location>
        <begin position="1720"/>
        <end position="1740"/>
    </location>
</feature>
<dbReference type="PANTHER" id="PTHR23275">
    <property type="entry name" value="CABRIOLET.-RELATED"/>
    <property type="match status" value="1"/>
</dbReference>
<dbReference type="EMBL" id="GG662532">
    <property type="protein sequence ID" value="EAS02481.2"/>
    <property type="molecule type" value="Genomic_DNA"/>
</dbReference>
<evidence type="ECO:0000256" key="1">
    <source>
        <dbReference type="SAM" id="MobiDB-lite"/>
    </source>
</evidence>
<dbReference type="Proteomes" id="UP000009168">
    <property type="component" value="Unassembled WGS sequence"/>
</dbReference>
<keyword evidence="2" id="KW-0472">Membrane</keyword>
<dbReference type="KEGG" id="tet:TTHERM_00629930"/>
<dbReference type="SMART" id="SM00261">
    <property type="entry name" value="FU"/>
    <property type="match status" value="11"/>
</dbReference>
<dbReference type="HOGENOM" id="CLU_244588_0_0_1"/>
<dbReference type="OrthoDB" id="10035969at2759"/>
<feature type="domain" description="EGF-like" evidence="3">
    <location>
        <begin position="1149"/>
        <end position="1183"/>
    </location>
</feature>
<dbReference type="CDD" id="cd00064">
    <property type="entry name" value="FU"/>
    <property type="match status" value="2"/>
</dbReference>
<feature type="transmembrane region" description="Helical" evidence="2">
    <location>
        <begin position="1361"/>
        <end position="1388"/>
    </location>
</feature>
<dbReference type="Gene3D" id="2.10.220.10">
    <property type="entry name" value="Hormone Receptor, Insulin-like Growth Factor Receptor 1, Chain A, domain 2"/>
    <property type="match status" value="1"/>
</dbReference>
<feature type="transmembrane region" description="Helical" evidence="2">
    <location>
        <begin position="1400"/>
        <end position="1420"/>
    </location>
</feature>
<sequence length="1976" mass="226942">MVKDLFASSKYAVDSKESDINTHSFVFEVDLEIIENKLQQCNLYCFITLQFQNPIQDHFLINNIDFKIMLLDQNSQVLEQYNNVNELTSKQVDIHIPLKQKMDKLFLKLKYIDNGINQQQISLIQDTFQTVYARIENTKKEEFYLQRHRQLILTCPKGQFENNGFCIECSSCSICNSLSTYSAQRECFLCLSLPPYGLTQRLDGSCQKDCPPGLSYNVWDLQCTIGCDQSQCVCKDSKCVSCLNNSYMIYPDFNTCYLCQNGSTQIGNLCFKCNLNQFIDLPNKKCSSCDIYGPCEKCDQNQCLKCSPSACFDGFDQKKCIYPSNEILKIGDFCFKKSSSCKSYSQQSLREDKKQIVCDQCVNSKYIKYYDGSCQETCKEWHEVFDGVCMQCNYDCVKCPKIYECNRCEKDRFVVEDISACAKESECLEMPGHFINKISKTCDVCKIDKGYYYSDGQCKKCHSSCKTCSGGQYNQCLTCFEGSTLLDDKTCFTCTINDGKYIDDSKNCKQCHYSCKTCNGGSELNCLTCKGNLILDNQSKRCVCNLSNCIECSLDGFSCLKCKEGYVGRDCSECNIAQGKYIFNNICKSCDSSCQTCSGPLKTDCIDCKIQAFKVDPINKLCQCTIENCQTCDLDGIECIKCIDGYTLKDKKCTFCDIQNGYFISPENICQECHSSCMKCNGPYENNCEQCKQSGFILDSMSKKCICKFKNCLECSIDGLHCQKCIENYTIRNNECIYCDLYNGYYLENGVCKKCDESCSSCTGPTKYDCIRCAWGNYILDPKTSLCICGIQNCKTCSVMSCAECIEDFVLIDNKCVFCDLSQSKFILNNNCYQCHESCKTCHGPTERDCDTCLIPLFERDPNNNNICSCTIKNCKSCNSDGSKCLECQEFYVNQQNFCQYCDEKKGYQFNKISNQCEKCHESCKTCFGTQKTECYECIKPNYKPNLSNMNICECALQNCKMCDEDGITCLQCQMNYYQVNGICQYCDISQFNYDQFNQKCYKCHASCSTCNGPTERDCIKCLNDNFVQDPLNFNICNCKIKNCQQCSIDGAFCQKCSENFYLSNSKTECFQCDIQNQFFIDKQENTCLSCHGDCKTCSGTQKNECLSCLHKGQFLNESNFCVCPQNTCLKCELEEITSKKICQCEQCQCDIENCEQCISQDEETCEVCKPNFILIENGKVCQKQKYCKVENCLQCSLNSDKICLKCQKGFFLSENNRFCDLTFNEINLSQQFHLNMQLTDEGYKIILQFEKPLLIRDENNFDQIIEVQITQIKREDYSYKIKKASEKQLKIHLMLNVTCKEERGILKIKDEGFIQLNYLSKTEETVVLENFVKLNQNQKEQQKNIQVASQSITSTVVGTVIPLALLGNFYIVFSMLDITGLIYYLLYLDIRYPFNVTSFCSLFQNFQFAFIPNMLLKFLDTNYVQWAPKKFIENESDGYFLHGAGQSFTIITIFMVIYTSLKILQLIPIKSFNKYITEKIRGGWEYSGFIDLIGTVYLYVLVSVLLQVYTFEIYDNSSQINYILFAICSFAVFAIPIKFTHIIYKSKNAKDDTFLNQRLGSLIGGLKLFNQDDQIEFQDIQNQNEDQENINEKKNQKTKKSQLQLIEEEVCDKTIEIKIFSPKESYRSQDGNILQSQNLNIYEQQPKEGFCINSSKCVDQFKQTSNFFGTEKYSSANLLNKKTKRQMLQIKFSKYTNMLLYFRKIIFSCIVVYLHDYTYVQVCLLSVLSLFVGAYYLYVMPQVSNFDNIKNGVSELILIIIIFSAGLLKDDPKEQNEEERINIGWIFVSCTAFIIMVQAIDLIIELFKSLLQPILSLCRKKAAKTVPSFEQKAKKRRKSVKQKENFISEPNNIQIQQNKFITSQINLKSIDQIGKYDEQNPPNLGEFPNSATILEDITQSIPMNPRRKRIKFFNTQNEKQQLQVISIKPRNSNLNVNAQSHDSIAQIYDQNSNIQPNSSSRSYIQDFSSGQFIKS</sequence>
<dbReference type="InterPro" id="IPR009030">
    <property type="entry name" value="Growth_fac_rcpt_cys_sf"/>
</dbReference>
<feature type="domain" description="EGF-like" evidence="3">
    <location>
        <begin position="954"/>
        <end position="985"/>
    </location>
</feature>
<evidence type="ECO:0000313" key="5">
    <source>
        <dbReference type="Proteomes" id="UP000009168"/>
    </source>
</evidence>
<feature type="domain" description="EGF-like" evidence="3">
    <location>
        <begin position="1038"/>
        <end position="1074"/>
    </location>
</feature>
<dbReference type="SUPFAM" id="SSF57184">
    <property type="entry name" value="Growth factor receptor domain"/>
    <property type="match status" value="8"/>
</dbReference>
<dbReference type="SMART" id="SM00181">
    <property type="entry name" value="EGF"/>
    <property type="match status" value="9"/>
</dbReference>
<dbReference type="InterPro" id="IPR000742">
    <property type="entry name" value="EGF"/>
</dbReference>
<feature type="domain" description="EGF-like" evidence="3">
    <location>
        <begin position="541"/>
        <end position="572"/>
    </location>
</feature>